<dbReference type="EMBL" id="ASPP01013343">
    <property type="protein sequence ID" value="ETO19736.1"/>
    <property type="molecule type" value="Genomic_DNA"/>
</dbReference>
<keyword evidence="3" id="KW-1185">Reference proteome</keyword>
<dbReference type="AlphaFoldDB" id="X6N0Y1"/>
<evidence type="ECO:0000256" key="1">
    <source>
        <dbReference type="SAM" id="MobiDB-lite"/>
    </source>
</evidence>
<sequence>MSYFDSAHNESRQRQWQNKGPNSIDDGSESKAESNGSSKVSLSSNPMQHHAFSTLQVNQSIKQTNKKECVYINCFQEKKKKKDECILSVLTMDELAFDTKYKFPEITVQSYMEEKEEKEEKEEEQDRHALPVGITPIRTCTSDGEYTKDWNGPVVTDAMHQSEKRPPEDMAALLSVSKCISSAETDSLALARVLYVQMALEQHHEKLLEKVVLETSWDVTRAFAAVRCENGDVGNVDDAITIKHLQQLFNVNSDTSVSIKKAFLFLLVSFLCLNKDIQLLMRRLRGSSDKVDSNAFRGTFSPASESLVKKIVSVECDCEYGDQRGNVWGNTVKAKFISLLEEMLVIEKVADFVRAAFAQRKISLSEAFGWIHKTTQEYIGVTELLHFMKLHGYQSSTEQSVLYLFRRYNNVGFALFALQKYIGQLSTKSNSPDDQTSMAQFYHLRIFHSQFVNELSPSQN</sequence>
<name>X6N0Y1_RETFI</name>
<evidence type="ECO:0000313" key="3">
    <source>
        <dbReference type="Proteomes" id="UP000023152"/>
    </source>
</evidence>
<organism evidence="2 3">
    <name type="scientific">Reticulomyxa filosa</name>
    <dbReference type="NCBI Taxonomy" id="46433"/>
    <lineage>
        <taxon>Eukaryota</taxon>
        <taxon>Sar</taxon>
        <taxon>Rhizaria</taxon>
        <taxon>Retaria</taxon>
        <taxon>Foraminifera</taxon>
        <taxon>Monothalamids</taxon>
        <taxon>Reticulomyxidae</taxon>
        <taxon>Reticulomyxa</taxon>
    </lineage>
</organism>
<evidence type="ECO:0000313" key="2">
    <source>
        <dbReference type="EMBL" id="ETO19736.1"/>
    </source>
</evidence>
<proteinExistence type="predicted"/>
<feature type="region of interest" description="Disordered" evidence="1">
    <location>
        <begin position="1"/>
        <end position="45"/>
    </location>
</feature>
<protein>
    <submittedName>
        <fullName evidence="2">Uncharacterized protein</fullName>
    </submittedName>
</protein>
<gene>
    <name evidence="2" type="ORF">RFI_17494</name>
</gene>
<feature type="compositionally biased region" description="Low complexity" evidence="1">
    <location>
        <begin position="34"/>
        <end position="44"/>
    </location>
</feature>
<reference evidence="2 3" key="1">
    <citation type="journal article" date="2013" name="Curr. Biol.">
        <title>The Genome of the Foraminiferan Reticulomyxa filosa.</title>
        <authorList>
            <person name="Glockner G."/>
            <person name="Hulsmann N."/>
            <person name="Schleicher M."/>
            <person name="Noegel A.A."/>
            <person name="Eichinger L."/>
            <person name="Gallinger C."/>
            <person name="Pawlowski J."/>
            <person name="Sierra R."/>
            <person name="Euteneuer U."/>
            <person name="Pillet L."/>
            <person name="Moustafa A."/>
            <person name="Platzer M."/>
            <person name="Groth M."/>
            <person name="Szafranski K."/>
            <person name="Schliwa M."/>
        </authorList>
    </citation>
    <scope>NUCLEOTIDE SEQUENCE [LARGE SCALE GENOMIC DNA]</scope>
</reference>
<dbReference type="Proteomes" id="UP000023152">
    <property type="component" value="Unassembled WGS sequence"/>
</dbReference>
<accession>X6N0Y1</accession>
<comment type="caution">
    <text evidence="2">The sequence shown here is derived from an EMBL/GenBank/DDBJ whole genome shotgun (WGS) entry which is preliminary data.</text>
</comment>